<accession>G7JQ78</accession>
<reference evidence="3" key="3">
    <citation type="submission" date="2015-04" db="UniProtKB">
        <authorList>
            <consortium name="EnsemblPlants"/>
        </authorList>
    </citation>
    <scope>IDENTIFICATION</scope>
    <source>
        <strain evidence="3">cv. Jemalong A17</strain>
    </source>
</reference>
<keyword evidence="4" id="KW-1185">Reference proteome</keyword>
<evidence type="ECO:0000313" key="2">
    <source>
        <dbReference type="EMBL" id="AES86954.1"/>
    </source>
</evidence>
<evidence type="ECO:0000313" key="3">
    <source>
        <dbReference type="EnsemblPlants" id="AES86954"/>
    </source>
</evidence>
<proteinExistence type="predicted"/>
<organism evidence="2 4">
    <name type="scientific">Medicago truncatula</name>
    <name type="common">Barrel medic</name>
    <name type="synonym">Medicago tribuloides</name>
    <dbReference type="NCBI Taxonomy" id="3880"/>
    <lineage>
        <taxon>Eukaryota</taxon>
        <taxon>Viridiplantae</taxon>
        <taxon>Streptophyta</taxon>
        <taxon>Embryophyta</taxon>
        <taxon>Tracheophyta</taxon>
        <taxon>Spermatophyta</taxon>
        <taxon>Magnoliopsida</taxon>
        <taxon>eudicotyledons</taxon>
        <taxon>Gunneridae</taxon>
        <taxon>Pentapetalae</taxon>
        <taxon>rosids</taxon>
        <taxon>fabids</taxon>
        <taxon>Fabales</taxon>
        <taxon>Fabaceae</taxon>
        <taxon>Papilionoideae</taxon>
        <taxon>50 kb inversion clade</taxon>
        <taxon>NPAAA clade</taxon>
        <taxon>Hologalegina</taxon>
        <taxon>IRL clade</taxon>
        <taxon>Trifolieae</taxon>
        <taxon>Medicago</taxon>
    </lineage>
</organism>
<dbReference type="EMBL" id="CM001220">
    <property type="protein sequence ID" value="AES86954.1"/>
    <property type="molecule type" value="Genomic_DNA"/>
</dbReference>
<dbReference type="HOGENOM" id="CLU_023486_2_2_1"/>
<reference evidence="2 4" key="2">
    <citation type="journal article" date="2014" name="BMC Genomics">
        <title>An improved genome release (version Mt4.0) for the model legume Medicago truncatula.</title>
        <authorList>
            <person name="Tang H."/>
            <person name="Krishnakumar V."/>
            <person name="Bidwell S."/>
            <person name="Rosen B."/>
            <person name="Chan A."/>
            <person name="Zhou S."/>
            <person name="Gentzbittel L."/>
            <person name="Childs K.L."/>
            <person name="Yandell M."/>
            <person name="Gundlach H."/>
            <person name="Mayer K.F."/>
            <person name="Schwartz D.C."/>
            <person name="Town C.D."/>
        </authorList>
    </citation>
    <scope>GENOME REANNOTATION</scope>
    <source>
        <strain evidence="3 4">cv. Jemalong A17</strain>
    </source>
</reference>
<dbReference type="Proteomes" id="UP000002051">
    <property type="component" value="Chromosome 4"/>
</dbReference>
<dbReference type="PaxDb" id="3880-AES86954"/>
<dbReference type="Pfam" id="PF02721">
    <property type="entry name" value="DUF223"/>
    <property type="match status" value="1"/>
</dbReference>
<feature type="domain" description="Replication protein A 70 kDa DNA-binding subunit B/D first OB fold" evidence="1">
    <location>
        <begin position="16"/>
        <end position="108"/>
    </location>
</feature>
<dbReference type="EnsemblPlants" id="AES86954">
    <property type="protein sequence ID" value="AES86954"/>
    <property type="gene ID" value="MTR_4g017450"/>
</dbReference>
<dbReference type="AlphaFoldDB" id="G7JQ78"/>
<protein>
    <submittedName>
        <fullName evidence="2">Animal RPA1 domain protein</fullName>
    </submittedName>
</protein>
<dbReference type="InterPro" id="IPR012340">
    <property type="entry name" value="NA-bd_OB-fold"/>
</dbReference>
<sequence length="139" mass="15805">MAPITTPIAAILAGKINIKIHCRVIHMWTVPDYNNPNEDGCMHMLLLDEKGRFRHLQKKHLIPKVKSLVEVGSASEIENVLVARNEPKYKCTEHKFKLSLIDKTEFTKIAGTKIPVNHFDFMPFGDILESDKEEKTIGP</sequence>
<dbReference type="SUPFAM" id="SSF50249">
    <property type="entry name" value="Nucleic acid-binding proteins"/>
    <property type="match status" value="1"/>
</dbReference>
<gene>
    <name evidence="2" type="ordered locus">MTR_4g017450</name>
</gene>
<dbReference type="Gene3D" id="2.40.50.140">
    <property type="entry name" value="Nucleic acid-binding proteins"/>
    <property type="match status" value="1"/>
</dbReference>
<name>G7JQ78_MEDTR</name>
<reference evidence="2 4" key="1">
    <citation type="journal article" date="2011" name="Nature">
        <title>The Medicago genome provides insight into the evolution of rhizobial symbioses.</title>
        <authorList>
            <person name="Young N.D."/>
            <person name="Debelle F."/>
            <person name="Oldroyd G.E."/>
            <person name="Geurts R."/>
            <person name="Cannon S.B."/>
            <person name="Udvardi M.K."/>
            <person name="Benedito V.A."/>
            <person name="Mayer K.F."/>
            <person name="Gouzy J."/>
            <person name="Schoof H."/>
            <person name="Van de Peer Y."/>
            <person name="Proost S."/>
            <person name="Cook D.R."/>
            <person name="Meyers B.C."/>
            <person name="Spannagl M."/>
            <person name="Cheung F."/>
            <person name="De Mita S."/>
            <person name="Krishnakumar V."/>
            <person name="Gundlach H."/>
            <person name="Zhou S."/>
            <person name="Mudge J."/>
            <person name="Bharti A.K."/>
            <person name="Murray J.D."/>
            <person name="Naoumkina M.A."/>
            <person name="Rosen B."/>
            <person name="Silverstein K.A."/>
            <person name="Tang H."/>
            <person name="Rombauts S."/>
            <person name="Zhao P.X."/>
            <person name="Zhou P."/>
            <person name="Barbe V."/>
            <person name="Bardou P."/>
            <person name="Bechner M."/>
            <person name="Bellec A."/>
            <person name="Berger A."/>
            <person name="Berges H."/>
            <person name="Bidwell S."/>
            <person name="Bisseling T."/>
            <person name="Choisne N."/>
            <person name="Couloux A."/>
            <person name="Denny R."/>
            <person name="Deshpande S."/>
            <person name="Dai X."/>
            <person name="Doyle J.J."/>
            <person name="Dudez A.M."/>
            <person name="Farmer A.D."/>
            <person name="Fouteau S."/>
            <person name="Franken C."/>
            <person name="Gibelin C."/>
            <person name="Gish J."/>
            <person name="Goldstein S."/>
            <person name="Gonzalez A.J."/>
            <person name="Green P.J."/>
            <person name="Hallab A."/>
            <person name="Hartog M."/>
            <person name="Hua A."/>
            <person name="Humphray S.J."/>
            <person name="Jeong D.H."/>
            <person name="Jing Y."/>
            <person name="Jocker A."/>
            <person name="Kenton S.M."/>
            <person name="Kim D.J."/>
            <person name="Klee K."/>
            <person name="Lai H."/>
            <person name="Lang C."/>
            <person name="Lin S."/>
            <person name="Macmil S.L."/>
            <person name="Magdelenat G."/>
            <person name="Matthews L."/>
            <person name="McCorrison J."/>
            <person name="Monaghan E.L."/>
            <person name="Mun J.H."/>
            <person name="Najar F.Z."/>
            <person name="Nicholson C."/>
            <person name="Noirot C."/>
            <person name="O'Bleness M."/>
            <person name="Paule C.R."/>
            <person name="Poulain J."/>
            <person name="Prion F."/>
            <person name="Qin B."/>
            <person name="Qu C."/>
            <person name="Retzel E.F."/>
            <person name="Riddle C."/>
            <person name="Sallet E."/>
            <person name="Samain S."/>
            <person name="Samson N."/>
            <person name="Sanders I."/>
            <person name="Saurat O."/>
            <person name="Scarpelli C."/>
            <person name="Schiex T."/>
            <person name="Segurens B."/>
            <person name="Severin A.J."/>
            <person name="Sherrier D.J."/>
            <person name="Shi R."/>
            <person name="Sims S."/>
            <person name="Singer S.R."/>
            <person name="Sinharoy S."/>
            <person name="Sterck L."/>
            <person name="Viollet A."/>
            <person name="Wang B.B."/>
            <person name="Wang K."/>
            <person name="Wang M."/>
            <person name="Wang X."/>
            <person name="Warfsmann J."/>
            <person name="Weissenbach J."/>
            <person name="White D.D."/>
            <person name="White J.D."/>
            <person name="Wiley G.B."/>
            <person name="Wincker P."/>
            <person name="Xing Y."/>
            <person name="Yang L."/>
            <person name="Yao Z."/>
            <person name="Ying F."/>
            <person name="Zhai J."/>
            <person name="Zhou L."/>
            <person name="Zuber A."/>
            <person name="Denarie J."/>
            <person name="Dixon R.A."/>
            <person name="May G.D."/>
            <person name="Schwartz D.C."/>
            <person name="Rogers J."/>
            <person name="Quetier F."/>
            <person name="Town C.D."/>
            <person name="Roe B.A."/>
        </authorList>
    </citation>
    <scope>NUCLEOTIDE SEQUENCE [LARGE SCALE GENOMIC DNA]</scope>
    <source>
        <strain evidence="2">A17</strain>
        <strain evidence="3 4">cv. Jemalong A17</strain>
    </source>
</reference>
<evidence type="ECO:0000313" key="4">
    <source>
        <dbReference type="Proteomes" id="UP000002051"/>
    </source>
</evidence>
<evidence type="ECO:0000259" key="1">
    <source>
        <dbReference type="Pfam" id="PF02721"/>
    </source>
</evidence>
<dbReference type="InterPro" id="IPR003871">
    <property type="entry name" value="RFA1B/D_OB_1st"/>
</dbReference>